<name>A0A1Y2EW01_9BASI</name>
<feature type="compositionally biased region" description="Polar residues" evidence="1">
    <location>
        <begin position="413"/>
        <end position="422"/>
    </location>
</feature>
<keyword evidence="2" id="KW-0812">Transmembrane</keyword>
<evidence type="ECO:0000313" key="4">
    <source>
        <dbReference type="Proteomes" id="UP000193467"/>
    </source>
</evidence>
<reference evidence="3 4" key="1">
    <citation type="submission" date="2016-07" db="EMBL/GenBank/DDBJ databases">
        <title>Pervasive Adenine N6-methylation of Active Genes in Fungi.</title>
        <authorList>
            <consortium name="DOE Joint Genome Institute"/>
            <person name="Mondo S.J."/>
            <person name="Dannebaum R.O."/>
            <person name="Kuo R.C."/>
            <person name="Labutti K."/>
            <person name="Haridas S."/>
            <person name="Kuo A."/>
            <person name="Salamov A."/>
            <person name="Ahrendt S.R."/>
            <person name="Lipzen A."/>
            <person name="Sullivan W."/>
            <person name="Andreopoulos W.B."/>
            <person name="Clum A."/>
            <person name="Lindquist E."/>
            <person name="Daum C."/>
            <person name="Ramamoorthy G.K."/>
            <person name="Gryganskyi A."/>
            <person name="Culley D."/>
            <person name="Magnuson J.K."/>
            <person name="James T.Y."/>
            <person name="O'Malley M.A."/>
            <person name="Stajich J.E."/>
            <person name="Spatafora J.W."/>
            <person name="Visel A."/>
            <person name="Grigoriev I.V."/>
        </authorList>
    </citation>
    <scope>NUCLEOTIDE SEQUENCE [LARGE SCALE GENOMIC DNA]</scope>
    <source>
        <strain evidence="3 4">62-1032</strain>
    </source>
</reference>
<proteinExistence type="predicted"/>
<dbReference type="InParanoid" id="A0A1Y2EW01"/>
<feature type="compositionally biased region" description="Low complexity" evidence="1">
    <location>
        <begin position="349"/>
        <end position="382"/>
    </location>
</feature>
<feature type="region of interest" description="Disordered" evidence="1">
    <location>
        <begin position="161"/>
        <end position="190"/>
    </location>
</feature>
<sequence length="466" mass="48638">MDAGMAAIASMKRDSARRSRPPPAGQDFQFPAHPYAATATPASPPPNPSKHFSTGPTPASEEPSSIAALMISSDQEQESALPYAQSAAPALPPSAANVPLPLSPPPIQRFHLTDQPLPPLPDSPHTLETAELVPPPSHLQRVPPRAFTPPSSTDFYVVPHHPHQKASRDSSQEDWGVEGGAEGPPTPSRFAQPAFEAPWVMPDEYEKWDGAYDVPRDVYGDAERADKKRFRRKLLWCILAIIVVIAAVTGIAVGITKSNSSSALDNAAQGSTTSEAGAQLSSSTMVIVESASSSVSSTVKANSATSSSTRAVQSSTTLDSTIASTTTAISTTSSSISRVRSTSTALDDLTTSLPSSFLPTSTPLSTTSPTTFTAATRTTSSAEPSVTCVSGGTTILGFPVGATTTVLAGGESCPTSSASTRGSSSSSSSSDDDDDDDEDDDDSTGAHSAVLKRHRRVRRSEQSYRL</sequence>
<dbReference type="Proteomes" id="UP000193467">
    <property type="component" value="Unassembled WGS sequence"/>
</dbReference>
<feature type="region of interest" description="Disordered" evidence="1">
    <location>
        <begin position="349"/>
        <end position="387"/>
    </location>
</feature>
<feature type="compositionally biased region" description="Acidic residues" evidence="1">
    <location>
        <begin position="430"/>
        <end position="443"/>
    </location>
</feature>
<dbReference type="AlphaFoldDB" id="A0A1Y2EW01"/>
<organism evidence="3 4">
    <name type="scientific">Leucosporidium creatinivorum</name>
    <dbReference type="NCBI Taxonomy" id="106004"/>
    <lineage>
        <taxon>Eukaryota</taxon>
        <taxon>Fungi</taxon>
        <taxon>Dikarya</taxon>
        <taxon>Basidiomycota</taxon>
        <taxon>Pucciniomycotina</taxon>
        <taxon>Microbotryomycetes</taxon>
        <taxon>Leucosporidiales</taxon>
        <taxon>Leucosporidium</taxon>
    </lineage>
</organism>
<feature type="transmembrane region" description="Helical" evidence="2">
    <location>
        <begin position="234"/>
        <end position="255"/>
    </location>
</feature>
<comment type="caution">
    <text evidence="3">The sequence shown here is derived from an EMBL/GenBank/DDBJ whole genome shotgun (WGS) entry which is preliminary data.</text>
</comment>
<keyword evidence="2" id="KW-1133">Transmembrane helix</keyword>
<evidence type="ECO:0000313" key="3">
    <source>
        <dbReference type="EMBL" id="ORY75677.1"/>
    </source>
</evidence>
<feature type="region of interest" description="Disordered" evidence="1">
    <location>
        <begin position="1"/>
        <end position="120"/>
    </location>
</feature>
<feature type="compositionally biased region" description="Low complexity" evidence="1">
    <location>
        <begin position="31"/>
        <end position="41"/>
    </location>
</feature>
<evidence type="ECO:0000256" key="2">
    <source>
        <dbReference type="SAM" id="Phobius"/>
    </source>
</evidence>
<accession>A0A1Y2EW01</accession>
<feature type="compositionally biased region" description="Low complexity" evidence="1">
    <location>
        <begin position="79"/>
        <end position="100"/>
    </location>
</feature>
<keyword evidence="4" id="KW-1185">Reference proteome</keyword>
<evidence type="ECO:0000256" key="1">
    <source>
        <dbReference type="SAM" id="MobiDB-lite"/>
    </source>
</evidence>
<keyword evidence="2" id="KW-0472">Membrane</keyword>
<protein>
    <submittedName>
        <fullName evidence="3">Uncharacterized protein</fullName>
    </submittedName>
</protein>
<gene>
    <name evidence="3" type="ORF">BCR35DRAFT_353576</name>
</gene>
<dbReference type="EMBL" id="MCGR01000037">
    <property type="protein sequence ID" value="ORY75677.1"/>
    <property type="molecule type" value="Genomic_DNA"/>
</dbReference>
<feature type="region of interest" description="Disordered" evidence="1">
    <location>
        <begin position="409"/>
        <end position="466"/>
    </location>
</feature>